<protein>
    <submittedName>
        <fullName evidence="7">Cyclopropane-fatty-acyl-phospholipid synthase</fullName>
    </submittedName>
</protein>
<keyword evidence="3" id="KW-0808">Transferase</keyword>
<dbReference type="GO" id="GO:0008610">
    <property type="term" value="P:lipid biosynthetic process"/>
    <property type="evidence" value="ECO:0007669"/>
    <property type="project" value="InterPro"/>
</dbReference>
<evidence type="ECO:0000256" key="1">
    <source>
        <dbReference type="ARBA" id="ARBA00010815"/>
    </source>
</evidence>
<dbReference type="EMBL" id="MHKZ01000030">
    <property type="protein sequence ID" value="OGZ00040.1"/>
    <property type="molecule type" value="Genomic_DNA"/>
</dbReference>
<dbReference type="GO" id="GO:0032259">
    <property type="term" value="P:methylation"/>
    <property type="evidence" value="ECO:0007669"/>
    <property type="project" value="UniProtKB-KW"/>
</dbReference>
<dbReference type="STRING" id="1798649.A3B13_02820"/>
<feature type="active site" evidence="6">
    <location>
        <position position="356"/>
    </location>
</feature>
<dbReference type="Gene3D" id="3.40.50.150">
    <property type="entry name" value="Vaccinia Virus protein VP39"/>
    <property type="match status" value="1"/>
</dbReference>
<dbReference type="CDD" id="cd02440">
    <property type="entry name" value="AdoMet_MTases"/>
    <property type="match status" value="1"/>
</dbReference>
<keyword evidence="4" id="KW-0949">S-adenosyl-L-methionine</keyword>
<comment type="similarity">
    <text evidence="1">Belongs to the CFA/CMAS family.</text>
</comment>
<proteinExistence type="inferred from homology"/>
<reference evidence="7 8" key="1">
    <citation type="journal article" date="2016" name="Nat. Commun.">
        <title>Thousands of microbial genomes shed light on interconnected biogeochemical processes in an aquifer system.</title>
        <authorList>
            <person name="Anantharaman K."/>
            <person name="Brown C.T."/>
            <person name="Hug L.A."/>
            <person name="Sharon I."/>
            <person name="Castelle C.J."/>
            <person name="Probst A.J."/>
            <person name="Thomas B.C."/>
            <person name="Singh A."/>
            <person name="Wilkins M.J."/>
            <person name="Karaoz U."/>
            <person name="Brodie E.L."/>
            <person name="Williams K.H."/>
            <person name="Hubbard S.S."/>
            <person name="Banfield J.F."/>
        </authorList>
    </citation>
    <scope>NUCLEOTIDE SEQUENCE [LARGE SCALE GENOMIC DNA]</scope>
</reference>
<evidence type="ECO:0000313" key="8">
    <source>
        <dbReference type="Proteomes" id="UP000176287"/>
    </source>
</evidence>
<accession>A0A1G2CH43</accession>
<dbReference type="PANTHER" id="PTHR43667">
    <property type="entry name" value="CYCLOPROPANE-FATTY-ACYL-PHOSPHOLIPID SYNTHASE"/>
    <property type="match status" value="1"/>
</dbReference>
<dbReference type="Proteomes" id="UP000176287">
    <property type="component" value="Unassembled WGS sequence"/>
</dbReference>
<name>A0A1G2CH43_9BACT</name>
<keyword evidence="5" id="KW-0443">Lipid metabolism</keyword>
<dbReference type="Pfam" id="PF02353">
    <property type="entry name" value="CMAS"/>
    <property type="match status" value="1"/>
</dbReference>
<evidence type="ECO:0000256" key="5">
    <source>
        <dbReference type="ARBA" id="ARBA00023098"/>
    </source>
</evidence>
<organism evidence="7 8">
    <name type="scientific">Candidatus Liptonbacteria bacterium RIFCSPLOWO2_01_FULL_45_15</name>
    <dbReference type="NCBI Taxonomy" id="1798649"/>
    <lineage>
        <taxon>Bacteria</taxon>
        <taxon>Candidatus Liptoniibacteriota</taxon>
    </lineage>
</organism>
<evidence type="ECO:0000256" key="3">
    <source>
        <dbReference type="ARBA" id="ARBA00022679"/>
    </source>
</evidence>
<dbReference type="InterPro" id="IPR003333">
    <property type="entry name" value="CMAS"/>
</dbReference>
<dbReference type="PANTHER" id="PTHR43667:SF1">
    <property type="entry name" value="CYCLOPROPANE-FATTY-ACYL-PHOSPHOLIPID SYNTHASE"/>
    <property type="match status" value="1"/>
</dbReference>
<dbReference type="NCBIfam" id="NF008686">
    <property type="entry name" value="PRK11705.1"/>
    <property type="match status" value="1"/>
</dbReference>
<dbReference type="InterPro" id="IPR050723">
    <property type="entry name" value="CFA/CMAS"/>
</dbReference>
<evidence type="ECO:0000313" key="7">
    <source>
        <dbReference type="EMBL" id="OGZ00040.1"/>
    </source>
</evidence>
<dbReference type="InterPro" id="IPR029063">
    <property type="entry name" value="SAM-dependent_MTases_sf"/>
</dbReference>
<dbReference type="PIRSF" id="PIRSF003085">
    <property type="entry name" value="CMAS"/>
    <property type="match status" value="1"/>
</dbReference>
<dbReference type="AlphaFoldDB" id="A0A1G2CH43"/>
<evidence type="ECO:0000256" key="4">
    <source>
        <dbReference type="ARBA" id="ARBA00022691"/>
    </source>
</evidence>
<evidence type="ECO:0000256" key="2">
    <source>
        <dbReference type="ARBA" id="ARBA00022603"/>
    </source>
</evidence>
<dbReference type="GO" id="GO:0008168">
    <property type="term" value="F:methyltransferase activity"/>
    <property type="evidence" value="ECO:0007669"/>
    <property type="project" value="UniProtKB-KW"/>
</dbReference>
<evidence type="ECO:0000256" key="6">
    <source>
        <dbReference type="PIRSR" id="PIRSR003085-1"/>
    </source>
</evidence>
<gene>
    <name evidence="7" type="ORF">A3B13_02820</name>
</gene>
<comment type="caution">
    <text evidence="7">The sequence shown here is derived from an EMBL/GenBank/DDBJ whole genome shotgun (WGS) entry which is preliminary data.</text>
</comment>
<sequence>MFSFSAQGGSASGGKQKIEKILAGIDISVDGARDWDIQVHDDRLYRRVITHGSIGLGESYMDGWWDCRELDEFFAKVLGAQLDRKVGPKWKLAPLVAQNIFFNMQSVSRAFQVGERHYDTGNDLYKAMLDNRMVYTCGYWNTPAGEAATLDEAQKNKLDLVCRKLGLRSGQKILDIGCGWGSFAKFAAEKYGVSVVGVTVSKEQVSLGEKMCNGLPVEIKLQDYRKIEGKFDHIVSLGMFEHVGYKNYRTYMEVAARSLKNGGLFLLHTIGRNTSVRGSDQWIKKYIFPNGMMPSMKQISSAIEGIFVMEDWHSFGADYDKTLMAWHKNFESRWDELKPKYDERFRRMWNYYLLACAGAFRARKLQLWQIVLSKNGISGGYKSIR</sequence>
<dbReference type="SUPFAM" id="SSF53335">
    <property type="entry name" value="S-adenosyl-L-methionine-dependent methyltransferases"/>
    <property type="match status" value="1"/>
</dbReference>
<keyword evidence="2" id="KW-0489">Methyltransferase</keyword>